<dbReference type="AlphaFoldDB" id="A0A915JS44"/>
<evidence type="ECO:0000256" key="1">
    <source>
        <dbReference type="SAM" id="Coils"/>
    </source>
</evidence>
<dbReference type="InterPro" id="IPR052812">
    <property type="entry name" value="Plant_DnaJ_domain"/>
</dbReference>
<reference evidence="3" key="1">
    <citation type="submission" date="2022-11" db="UniProtKB">
        <authorList>
            <consortium name="WormBaseParasite"/>
        </authorList>
    </citation>
    <scope>IDENTIFICATION</scope>
</reference>
<dbReference type="Proteomes" id="UP000887565">
    <property type="component" value="Unplaced"/>
</dbReference>
<feature type="coiled-coil region" evidence="1">
    <location>
        <begin position="53"/>
        <end position="101"/>
    </location>
</feature>
<evidence type="ECO:0000313" key="3">
    <source>
        <dbReference type="WBParaSite" id="nRc.2.0.1.t29125-RA"/>
    </source>
</evidence>
<organism evidence="2 3">
    <name type="scientific">Romanomermis culicivorax</name>
    <name type="common">Nematode worm</name>
    <dbReference type="NCBI Taxonomy" id="13658"/>
    <lineage>
        <taxon>Eukaryota</taxon>
        <taxon>Metazoa</taxon>
        <taxon>Ecdysozoa</taxon>
        <taxon>Nematoda</taxon>
        <taxon>Enoplea</taxon>
        <taxon>Dorylaimia</taxon>
        <taxon>Mermithida</taxon>
        <taxon>Mermithoidea</taxon>
        <taxon>Mermithidae</taxon>
        <taxon>Romanomermis</taxon>
    </lineage>
</organism>
<proteinExistence type="predicted"/>
<keyword evidence="2" id="KW-1185">Reference proteome</keyword>
<evidence type="ECO:0000313" key="2">
    <source>
        <dbReference type="Proteomes" id="UP000887565"/>
    </source>
</evidence>
<sequence length="253" mass="29556">FHLLDGLEPSPNIKLEPRQHIFCVFGDNWLQEVKFSLKVSLADTPSVELVDEILQLEMDMVEKKKEMSQFQTEFMNAKRAYESAVEKLEKETKDIKAMLKKRQQIYDNFVKSSETKCAPLPAAIPRSSSNGGGLFKVSWRRIACRFCGIFSAENLNKLKKRRSYDLRERGDGTADFREFISSISFVGDPVNQKKPLNRRNGIFLSLFKQFHVDFGWLIIRNDEKTEFSRRTKRIKYCYELRRCQSANLSKDFL</sequence>
<dbReference type="PANTHER" id="PTHR44272">
    <property type="entry name" value="DNAJ DOMAIN (PROKARYOTIC HEAT SHOCK PROTEIN)"/>
    <property type="match status" value="1"/>
</dbReference>
<protein>
    <submittedName>
        <fullName evidence="3">Uncharacterized protein</fullName>
    </submittedName>
</protein>
<dbReference type="PANTHER" id="PTHR44272:SF3">
    <property type="entry name" value="J DOMAIN-CONTAINING PROTEIN"/>
    <property type="match status" value="1"/>
</dbReference>
<dbReference type="WBParaSite" id="nRc.2.0.1.t29125-RA">
    <property type="protein sequence ID" value="nRc.2.0.1.t29125-RA"/>
    <property type="gene ID" value="nRc.2.0.1.g29125"/>
</dbReference>
<accession>A0A915JS44</accession>
<keyword evidence="1" id="KW-0175">Coiled coil</keyword>
<name>A0A915JS44_ROMCU</name>